<keyword evidence="2" id="KW-1185">Reference proteome</keyword>
<reference evidence="1 2" key="1">
    <citation type="submission" date="2018-06" db="EMBL/GenBank/DDBJ databases">
        <title>Genomic Encyclopedia of Archaeal and Bacterial Type Strains, Phase II (KMG-II): from individual species to whole genera.</title>
        <authorList>
            <person name="Goeker M."/>
        </authorList>
    </citation>
    <scope>NUCLEOTIDE SEQUENCE [LARGE SCALE GENOMIC DNA]</scope>
    <source>
        <strain evidence="1 2">DSM 27372</strain>
    </source>
</reference>
<gene>
    <name evidence="1" type="ORF">B0O44_11258</name>
</gene>
<accession>A0A318U6B5</accession>
<comment type="caution">
    <text evidence="1">The sequence shown here is derived from an EMBL/GenBank/DDBJ whole genome shotgun (WGS) entry which is preliminary data.</text>
</comment>
<organism evidence="1 2">
    <name type="scientific">Pedobacter nutrimenti</name>
    <dbReference type="NCBI Taxonomy" id="1241337"/>
    <lineage>
        <taxon>Bacteria</taxon>
        <taxon>Pseudomonadati</taxon>
        <taxon>Bacteroidota</taxon>
        <taxon>Sphingobacteriia</taxon>
        <taxon>Sphingobacteriales</taxon>
        <taxon>Sphingobacteriaceae</taxon>
        <taxon>Pedobacter</taxon>
    </lineage>
</organism>
<dbReference type="OrthoDB" id="795906at2"/>
<evidence type="ECO:0000313" key="1">
    <source>
        <dbReference type="EMBL" id="PYF68471.1"/>
    </source>
</evidence>
<protein>
    <submittedName>
        <fullName evidence="1">Uncharacterized protein</fullName>
    </submittedName>
</protein>
<sequence length="71" mass="8272">MKNVTHELNFDGFEYPGTEIDLFSKASNLFTMRLRNGKTLHYEVDADKAETFKAWLLHHNVIDVKDSSRTK</sequence>
<dbReference type="Proteomes" id="UP000248198">
    <property type="component" value="Unassembled WGS sequence"/>
</dbReference>
<dbReference type="RefSeq" id="WP_110834728.1">
    <property type="nucleotide sequence ID" value="NZ_QKLU01000012.1"/>
</dbReference>
<proteinExistence type="predicted"/>
<name>A0A318U6B5_9SPHI</name>
<evidence type="ECO:0000313" key="2">
    <source>
        <dbReference type="Proteomes" id="UP000248198"/>
    </source>
</evidence>
<dbReference type="EMBL" id="QKLU01000012">
    <property type="protein sequence ID" value="PYF68471.1"/>
    <property type="molecule type" value="Genomic_DNA"/>
</dbReference>
<dbReference type="AlphaFoldDB" id="A0A318U6B5"/>